<sequence length="60" mass="6929">MNRYIKIGIVLLVSIFIMSMLFCYIVDGSLNGDDFFRSIIYSLVFSVVFSTGLKLRRNKN</sequence>
<dbReference type="Proteomes" id="UP000674416">
    <property type="component" value="Unassembled WGS sequence"/>
</dbReference>
<keyword evidence="1" id="KW-0472">Membrane</keyword>
<comment type="caution">
    <text evidence="2">The sequence shown here is derived from an EMBL/GenBank/DDBJ whole genome shotgun (WGS) entry which is preliminary data.</text>
</comment>
<gene>
    <name evidence="2" type="ORF">JOC74_004363</name>
</gene>
<feature type="transmembrane region" description="Helical" evidence="1">
    <location>
        <begin position="7"/>
        <end position="26"/>
    </location>
</feature>
<evidence type="ECO:0000313" key="3">
    <source>
        <dbReference type="Proteomes" id="UP000674416"/>
    </source>
</evidence>
<name>A0ABS4D2H0_9BACI</name>
<evidence type="ECO:0000256" key="1">
    <source>
        <dbReference type="SAM" id="Phobius"/>
    </source>
</evidence>
<evidence type="ECO:0000313" key="2">
    <source>
        <dbReference type="EMBL" id="MBP1083816.1"/>
    </source>
</evidence>
<organism evidence="2 3">
    <name type="scientific">Bacillus capparidis</name>
    <dbReference type="NCBI Taxonomy" id="1840411"/>
    <lineage>
        <taxon>Bacteria</taxon>
        <taxon>Bacillati</taxon>
        <taxon>Bacillota</taxon>
        <taxon>Bacilli</taxon>
        <taxon>Bacillales</taxon>
        <taxon>Bacillaceae</taxon>
        <taxon>Bacillus</taxon>
    </lineage>
</organism>
<feature type="transmembrane region" description="Helical" evidence="1">
    <location>
        <begin position="38"/>
        <end position="55"/>
    </location>
</feature>
<dbReference type="EMBL" id="JAFDST010000007">
    <property type="protein sequence ID" value="MBP1083816.1"/>
    <property type="molecule type" value="Genomic_DNA"/>
</dbReference>
<accession>A0ABS4D2H0</accession>
<proteinExistence type="predicted"/>
<keyword evidence="1" id="KW-0812">Transmembrane</keyword>
<keyword evidence="3" id="KW-1185">Reference proteome</keyword>
<keyword evidence="1" id="KW-1133">Transmembrane helix</keyword>
<reference evidence="2 3" key="1">
    <citation type="submission" date="2021-01" db="EMBL/GenBank/DDBJ databases">
        <title>Genomic Encyclopedia of Type Strains, Phase IV (KMG-IV): sequencing the most valuable type-strain genomes for metagenomic binning, comparative biology and taxonomic classification.</title>
        <authorList>
            <person name="Goeker M."/>
        </authorList>
    </citation>
    <scope>NUCLEOTIDE SEQUENCE [LARGE SCALE GENOMIC DNA]</scope>
    <source>
        <strain evidence="2 3">DSM 103394</strain>
    </source>
</reference>
<protein>
    <submittedName>
        <fullName evidence="2">Membrane protein</fullName>
    </submittedName>
</protein>